<feature type="chain" id="PRO_5006857892" description="Secreted protein" evidence="1">
    <location>
        <begin position="22"/>
        <end position="114"/>
    </location>
</feature>
<evidence type="ECO:0000256" key="1">
    <source>
        <dbReference type="SAM" id="SignalP"/>
    </source>
</evidence>
<protein>
    <recommendedName>
        <fullName evidence="4">Secreted protein</fullName>
    </recommendedName>
</protein>
<dbReference type="STRING" id="1619313.EM595_0181"/>
<proteinExistence type="predicted"/>
<evidence type="ECO:0008006" key="4">
    <source>
        <dbReference type="Google" id="ProtNLM"/>
    </source>
</evidence>
<dbReference type="EMBL" id="LN907827">
    <property type="protein sequence ID" value="CUU22418.1"/>
    <property type="molecule type" value="Genomic_DNA"/>
</dbReference>
<gene>
    <name evidence="2" type="ORF">EM595_0181</name>
</gene>
<keyword evidence="1" id="KW-0732">Signal</keyword>
<dbReference type="OrthoDB" id="6540211at2"/>
<evidence type="ECO:0000313" key="3">
    <source>
        <dbReference type="Proteomes" id="UP000059419"/>
    </source>
</evidence>
<dbReference type="AlphaFoldDB" id="A0A0U5GHT7"/>
<dbReference type="KEGG" id="ege:EM595_0181"/>
<dbReference type="Proteomes" id="UP000059419">
    <property type="component" value="Chromosome 1"/>
</dbReference>
<evidence type="ECO:0000313" key="2">
    <source>
        <dbReference type="EMBL" id="CUU22418.1"/>
    </source>
</evidence>
<dbReference type="RefSeq" id="WP_067426903.1">
    <property type="nucleotide sequence ID" value="NZ_CP072598.1"/>
</dbReference>
<organism evidence="2 3">
    <name type="scientific">Duffyella gerundensis</name>
    <dbReference type="NCBI Taxonomy" id="1619313"/>
    <lineage>
        <taxon>Bacteria</taxon>
        <taxon>Pseudomonadati</taxon>
        <taxon>Pseudomonadota</taxon>
        <taxon>Gammaproteobacteria</taxon>
        <taxon>Enterobacterales</taxon>
        <taxon>Erwiniaceae</taxon>
        <taxon>Duffyella</taxon>
    </lineage>
</organism>
<sequence length="114" mass="12412">MKFAKLLIAAAVLGASGYAVADDEDQTSTYASQLCTLVASEKSNDSVDNYVQKLETLTARSQPPHAMNNVPFDKEQAGEVAQGWVSLSDEDKKLARSNNQQCQQMIMEQAQPSD</sequence>
<keyword evidence="3" id="KW-1185">Reference proteome</keyword>
<accession>A0A0U5GHT7</accession>
<name>A0A0U5GHT7_9GAMM</name>
<reference evidence="3" key="1">
    <citation type="submission" date="2015-11" db="EMBL/GenBank/DDBJ databases">
        <authorList>
            <person name="Blom J."/>
        </authorList>
    </citation>
    <scope>NUCLEOTIDE SEQUENCE [LARGE SCALE GENOMIC DNA]</scope>
</reference>
<feature type="signal peptide" evidence="1">
    <location>
        <begin position="1"/>
        <end position="21"/>
    </location>
</feature>
<dbReference type="PATRIC" id="fig|1619313.3.peg.188"/>